<sequence>MDTKISDLVAETKSIHTNINDFRRFTAVKDCLNTIPARDQEMLYLWEKLTDWEDQNRRDNVCFFGFPEHGEEADVKGSLKGLLPYPVGLTFTPALELQRAHHLGPAHQATPGGPRPLIACFLHHEQAEHLLAVVQTHDPYVYEGQKICNGR</sequence>
<organism evidence="1 2">
    <name type="scientific">Pleurodeles waltl</name>
    <name type="common">Iberian ribbed newt</name>
    <dbReference type="NCBI Taxonomy" id="8319"/>
    <lineage>
        <taxon>Eukaryota</taxon>
        <taxon>Metazoa</taxon>
        <taxon>Chordata</taxon>
        <taxon>Craniata</taxon>
        <taxon>Vertebrata</taxon>
        <taxon>Euteleostomi</taxon>
        <taxon>Amphibia</taxon>
        <taxon>Batrachia</taxon>
        <taxon>Caudata</taxon>
        <taxon>Salamandroidea</taxon>
        <taxon>Salamandridae</taxon>
        <taxon>Pleurodelinae</taxon>
        <taxon>Pleurodeles</taxon>
    </lineage>
</organism>
<reference evidence="1" key="1">
    <citation type="journal article" date="2022" name="bioRxiv">
        <title>Sequencing and chromosome-scale assembly of the giantPleurodeles waltlgenome.</title>
        <authorList>
            <person name="Brown T."/>
            <person name="Elewa A."/>
            <person name="Iarovenko S."/>
            <person name="Subramanian E."/>
            <person name="Araus A.J."/>
            <person name="Petzold A."/>
            <person name="Susuki M."/>
            <person name="Suzuki K.-i.T."/>
            <person name="Hayashi T."/>
            <person name="Toyoda A."/>
            <person name="Oliveira C."/>
            <person name="Osipova E."/>
            <person name="Leigh N.D."/>
            <person name="Simon A."/>
            <person name="Yun M.H."/>
        </authorList>
    </citation>
    <scope>NUCLEOTIDE SEQUENCE</scope>
    <source>
        <strain evidence="1">20211129_DDA</strain>
        <tissue evidence="1">Liver</tissue>
    </source>
</reference>
<name>A0AAV7NTD7_PLEWA</name>
<accession>A0AAV7NTD7</accession>
<keyword evidence="2" id="KW-1185">Reference proteome</keyword>
<dbReference type="Proteomes" id="UP001066276">
    <property type="component" value="Chromosome 8"/>
</dbReference>
<dbReference type="AlphaFoldDB" id="A0AAV7NTD7"/>
<comment type="caution">
    <text evidence="1">The sequence shown here is derived from an EMBL/GenBank/DDBJ whole genome shotgun (WGS) entry which is preliminary data.</text>
</comment>
<evidence type="ECO:0000313" key="2">
    <source>
        <dbReference type="Proteomes" id="UP001066276"/>
    </source>
</evidence>
<gene>
    <name evidence="1" type="ORF">NDU88_004758</name>
</gene>
<proteinExistence type="predicted"/>
<dbReference type="EMBL" id="JANPWB010000012">
    <property type="protein sequence ID" value="KAJ1116548.1"/>
    <property type="molecule type" value="Genomic_DNA"/>
</dbReference>
<protein>
    <submittedName>
        <fullName evidence="1">Uncharacterized protein</fullName>
    </submittedName>
</protein>
<evidence type="ECO:0000313" key="1">
    <source>
        <dbReference type="EMBL" id="KAJ1116548.1"/>
    </source>
</evidence>
<dbReference type="Gene3D" id="3.30.70.1820">
    <property type="entry name" value="L1 transposable element, RRM domain"/>
    <property type="match status" value="1"/>
</dbReference>